<sequence length="217" mass="23269">MVDANNAMAGDSANAVPANGPANPVSAIRSGLEPQLLVHEEKEVFRGGDDASFTVIEATVSAPGNDEETYPILFAQVRGGQPSAVCVAVRDGKLLLAQHWRIATNSFEWEFPRAMGEAGEIASATAERELLDEAGVHATGRRLLQMIHADTCKLRDSVAVVEVTVDPAEDAGIPRTTESTFAWLRPEEIDQMIADGGIMDGITLASYMIWKAHRAEA</sequence>
<evidence type="ECO:0000313" key="2">
    <source>
        <dbReference type="EMBL" id="NEG78672.1"/>
    </source>
</evidence>
<gene>
    <name evidence="2" type="ORF">GFD22_06770</name>
</gene>
<evidence type="ECO:0000259" key="1">
    <source>
        <dbReference type="PROSITE" id="PS51462"/>
    </source>
</evidence>
<dbReference type="OrthoDB" id="9806150at2"/>
<dbReference type="EMBL" id="WHZY01000009">
    <property type="protein sequence ID" value="NEG78672.1"/>
    <property type="molecule type" value="Genomic_DNA"/>
</dbReference>
<feature type="domain" description="Nudix hydrolase" evidence="1">
    <location>
        <begin position="79"/>
        <end position="206"/>
    </location>
</feature>
<proteinExistence type="predicted"/>
<dbReference type="SUPFAM" id="SSF55811">
    <property type="entry name" value="Nudix"/>
    <property type="match status" value="1"/>
</dbReference>
<accession>A0A7K3THZ3</accession>
<dbReference type="Gene3D" id="3.90.79.10">
    <property type="entry name" value="Nucleoside Triphosphate Pyrophosphohydrolase"/>
    <property type="match status" value="1"/>
</dbReference>
<keyword evidence="3" id="KW-1185">Reference proteome</keyword>
<dbReference type="PROSITE" id="PS51462">
    <property type="entry name" value="NUDIX"/>
    <property type="match status" value="1"/>
</dbReference>
<protein>
    <submittedName>
        <fullName evidence="2">NUDIX domain-containing protein</fullName>
    </submittedName>
</protein>
<comment type="caution">
    <text evidence="2">The sequence shown here is derived from an EMBL/GenBank/DDBJ whole genome shotgun (WGS) entry which is preliminary data.</text>
</comment>
<dbReference type="InterPro" id="IPR000086">
    <property type="entry name" value="NUDIX_hydrolase_dom"/>
</dbReference>
<reference evidence="2 3" key="1">
    <citation type="submission" date="2019-10" db="EMBL/GenBank/DDBJ databases">
        <title>Bifidobacterium from non-human primates.</title>
        <authorList>
            <person name="Modesto M."/>
        </authorList>
    </citation>
    <scope>NUCLEOTIDE SEQUENCE [LARGE SCALE GENOMIC DNA]</scope>
    <source>
        <strain evidence="2 3">TREC</strain>
    </source>
</reference>
<dbReference type="Proteomes" id="UP000469763">
    <property type="component" value="Unassembled WGS sequence"/>
</dbReference>
<dbReference type="AlphaFoldDB" id="A0A7K3THZ3"/>
<organism evidence="2 3">
    <name type="scientific">Bifidobacterium avesanii</name>
    <dbReference type="NCBI Taxonomy" id="1798157"/>
    <lineage>
        <taxon>Bacteria</taxon>
        <taxon>Bacillati</taxon>
        <taxon>Actinomycetota</taxon>
        <taxon>Actinomycetes</taxon>
        <taxon>Bifidobacteriales</taxon>
        <taxon>Bifidobacteriaceae</taxon>
        <taxon>Bifidobacterium</taxon>
    </lineage>
</organism>
<dbReference type="InterPro" id="IPR015797">
    <property type="entry name" value="NUDIX_hydrolase-like_dom_sf"/>
</dbReference>
<name>A0A7K3THZ3_9BIFI</name>
<dbReference type="Pfam" id="PF00293">
    <property type="entry name" value="NUDIX"/>
    <property type="match status" value="1"/>
</dbReference>
<dbReference type="RefSeq" id="WP_152350382.1">
    <property type="nucleotide sequence ID" value="NZ_WBSN01000008.1"/>
</dbReference>
<dbReference type="CDD" id="cd03424">
    <property type="entry name" value="NUDIX_ADPRase_Nudt5_UGPPase_Nudt14"/>
    <property type="match status" value="1"/>
</dbReference>
<evidence type="ECO:0000313" key="3">
    <source>
        <dbReference type="Proteomes" id="UP000469763"/>
    </source>
</evidence>